<dbReference type="GO" id="GO:0046961">
    <property type="term" value="F:proton-transporting ATPase activity, rotational mechanism"/>
    <property type="evidence" value="ECO:0007669"/>
    <property type="project" value="InterPro"/>
</dbReference>
<dbReference type="PANTHER" id="PTHR12713:SF27">
    <property type="entry name" value="V-TYPE PROTON ATPASE SUBUNIT G3"/>
    <property type="match status" value="1"/>
</dbReference>
<dbReference type="NCBIfam" id="TIGR01147">
    <property type="entry name" value="V_ATP_synt_G"/>
    <property type="match status" value="1"/>
</dbReference>
<comment type="subunit">
    <text evidence="6">V-ATPase is a heteromultimeric enzyme made up of two complexes: the ATP-hydrolytic V1 complex and the proton translocation V0 complex.</text>
</comment>
<dbReference type="Proteomes" id="UP000652761">
    <property type="component" value="Unassembled WGS sequence"/>
</dbReference>
<gene>
    <name evidence="8" type="ORF">Taro_020248</name>
</gene>
<reference evidence="8" key="1">
    <citation type="submission" date="2017-07" db="EMBL/GenBank/DDBJ databases">
        <title>Taro Niue Genome Assembly and Annotation.</title>
        <authorList>
            <person name="Atibalentja N."/>
            <person name="Keating K."/>
            <person name="Fields C.J."/>
        </authorList>
    </citation>
    <scope>NUCLEOTIDE SEQUENCE</scope>
    <source>
        <strain evidence="8">Niue_2</strain>
        <tissue evidence="8">Leaf</tissue>
    </source>
</reference>
<dbReference type="Gene3D" id="1.20.5.2950">
    <property type="match status" value="1"/>
</dbReference>
<evidence type="ECO:0000256" key="5">
    <source>
        <dbReference type="ARBA" id="ARBA00023065"/>
    </source>
</evidence>
<dbReference type="GO" id="GO:0016887">
    <property type="term" value="F:ATP hydrolysis activity"/>
    <property type="evidence" value="ECO:0007669"/>
    <property type="project" value="TreeGrafter"/>
</dbReference>
<dbReference type="FunFam" id="1.20.5.2950:FF:000001">
    <property type="entry name" value="V-type proton ATPase subunit G"/>
    <property type="match status" value="1"/>
</dbReference>
<comment type="similarity">
    <text evidence="2 6">Belongs to the V-ATPase G subunit family.</text>
</comment>
<accession>A0A843UN65</accession>
<feature type="compositionally biased region" description="Basic and acidic residues" evidence="7">
    <location>
        <begin position="143"/>
        <end position="158"/>
    </location>
</feature>
<dbReference type="GO" id="GO:0000221">
    <property type="term" value="C:vacuolar proton-transporting V-type ATPase, V1 domain"/>
    <property type="evidence" value="ECO:0007669"/>
    <property type="project" value="TreeGrafter"/>
</dbReference>
<keyword evidence="9" id="KW-1185">Reference proteome</keyword>
<evidence type="ECO:0000313" key="9">
    <source>
        <dbReference type="Proteomes" id="UP000652761"/>
    </source>
</evidence>
<keyword evidence="4 6" id="KW-0375">Hydrogen ion transport</keyword>
<evidence type="ECO:0000256" key="6">
    <source>
        <dbReference type="RuleBase" id="RU364019"/>
    </source>
</evidence>
<proteinExistence type="inferred from homology"/>
<evidence type="ECO:0000256" key="3">
    <source>
        <dbReference type="ARBA" id="ARBA00022448"/>
    </source>
</evidence>
<dbReference type="EMBL" id="NMUH01000999">
    <property type="protein sequence ID" value="MQL87702.1"/>
    <property type="molecule type" value="Genomic_DNA"/>
</dbReference>
<evidence type="ECO:0000256" key="4">
    <source>
        <dbReference type="ARBA" id="ARBA00022781"/>
    </source>
</evidence>
<name>A0A843UN65_COLES</name>
<evidence type="ECO:0000256" key="2">
    <source>
        <dbReference type="ARBA" id="ARBA00010066"/>
    </source>
</evidence>
<dbReference type="OrthoDB" id="250802at2759"/>
<evidence type="ECO:0000256" key="1">
    <source>
        <dbReference type="ARBA" id="ARBA00003847"/>
    </source>
</evidence>
<dbReference type="Pfam" id="PF03179">
    <property type="entry name" value="V-ATPase_G"/>
    <property type="match status" value="1"/>
</dbReference>
<protein>
    <recommendedName>
        <fullName evidence="6">V-type proton ATPase subunit G</fullName>
    </recommendedName>
</protein>
<comment type="caution">
    <text evidence="8">The sequence shown here is derived from an EMBL/GenBank/DDBJ whole genome shotgun (WGS) entry which is preliminary data.</text>
</comment>
<evidence type="ECO:0000256" key="7">
    <source>
        <dbReference type="SAM" id="MobiDB-lite"/>
    </source>
</evidence>
<evidence type="ECO:0000313" key="8">
    <source>
        <dbReference type="EMBL" id="MQL87702.1"/>
    </source>
</evidence>
<feature type="region of interest" description="Disordered" evidence="7">
    <location>
        <begin position="129"/>
        <end position="158"/>
    </location>
</feature>
<sequence length="194" mass="21805">MRPLLPCAVWGPFAPPVNLLLRRRGGECSVSRGIAGLEEEKVDRRQGRTAISDQVDKSLESCFLLLCAIAMDSIRGQSSIQMLLTAEQDAQKILSGARKIKTERLRQAKEEADQEAAAYRSSLEREYQRKLAEGTGNSSSNVKRLEEETNHKIQELKDTAKSVSSEVDRYDKRGTLDTYNKASFLVIDNWFPVQ</sequence>
<dbReference type="AlphaFoldDB" id="A0A843UN65"/>
<organism evidence="8 9">
    <name type="scientific">Colocasia esculenta</name>
    <name type="common">Wild taro</name>
    <name type="synonym">Arum esculentum</name>
    <dbReference type="NCBI Taxonomy" id="4460"/>
    <lineage>
        <taxon>Eukaryota</taxon>
        <taxon>Viridiplantae</taxon>
        <taxon>Streptophyta</taxon>
        <taxon>Embryophyta</taxon>
        <taxon>Tracheophyta</taxon>
        <taxon>Spermatophyta</taxon>
        <taxon>Magnoliopsida</taxon>
        <taxon>Liliopsida</taxon>
        <taxon>Araceae</taxon>
        <taxon>Aroideae</taxon>
        <taxon>Colocasieae</taxon>
        <taxon>Colocasia</taxon>
    </lineage>
</organism>
<keyword evidence="3 6" id="KW-0813">Transport</keyword>
<comment type="function">
    <text evidence="6">Subunit of the V1 complex of vacuolar(H+)-ATPase (V-ATPase), a multisubunit enzyme composed of a peripheral complex (V1) that hydrolyzes ATP and a membrane integral complex (V0) that translocates protons. V-ATPase is responsible for acidifying and maintaining the pH of intracellular compartments and in some cell types, is targeted to the plasma membrane, where it is responsible for acidifying the extracellular environment.</text>
</comment>
<comment type="function">
    <text evidence="1">Catalytic subunit of the peripheral V1 complex of vacuolar ATPase (V-ATPase). V-ATPase is responsible for acidifying a variety of intracellular compartments in eukaryotic cells.</text>
</comment>
<dbReference type="InterPro" id="IPR005124">
    <property type="entry name" value="V-ATPase_G"/>
</dbReference>
<keyword evidence="5 6" id="KW-0406">Ion transport</keyword>
<dbReference type="PANTHER" id="PTHR12713">
    <property type="entry name" value="VACUOLAR ATP SYNTHASE SUBUNIT G"/>
    <property type="match status" value="1"/>
</dbReference>